<evidence type="ECO:0000313" key="1">
    <source>
        <dbReference type="EMBL" id="KAF5190908.1"/>
    </source>
</evidence>
<feature type="non-terminal residue" evidence="1">
    <location>
        <position position="1"/>
    </location>
</feature>
<gene>
    <name evidence="1" type="ORF">FRX31_019505</name>
</gene>
<comment type="caution">
    <text evidence="1">The sequence shown here is derived from an EMBL/GenBank/DDBJ whole genome shotgun (WGS) entry which is preliminary data.</text>
</comment>
<name>A0A7J6W299_THATH</name>
<protein>
    <submittedName>
        <fullName evidence="1">Uncharacterized protein</fullName>
    </submittedName>
</protein>
<accession>A0A7J6W299</accession>
<organism evidence="1 2">
    <name type="scientific">Thalictrum thalictroides</name>
    <name type="common">Rue-anemone</name>
    <name type="synonym">Anemone thalictroides</name>
    <dbReference type="NCBI Taxonomy" id="46969"/>
    <lineage>
        <taxon>Eukaryota</taxon>
        <taxon>Viridiplantae</taxon>
        <taxon>Streptophyta</taxon>
        <taxon>Embryophyta</taxon>
        <taxon>Tracheophyta</taxon>
        <taxon>Spermatophyta</taxon>
        <taxon>Magnoliopsida</taxon>
        <taxon>Ranunculales</taxon>
        <taxon>Ranunculaceae</taxon>
        <taxon>Thalictroideae</taxon>
        <taxon>Thalictrum</taxon>
    </lineage>
</organism>
<sequence length="250" mass="29194">MGNGLRISFWHNEWMGTLDLAARFPLIYTLSIFKGGSVRDMRQGAEMGEVWQIQLRRSLRDWERPVLDDLFESIGGVVFTDERDIWCWKWSKKVRFTVKSMYKHLVDDKFSLMGSREVFPTDLVWETSLPTNINSGTVVCLLPSEQQTLMKLYEADTIMGWFESWPVKTGNALTSKVCGYLPYATSWIIWKYRNNNDVSPSLVKMLQEIKCIIWFWSDNWSGRKRFNFRDMAVNWVGVLAGTVRESRTAT</sequence>
<dbReference type="Proteomes" id="UP000554482">
    <property type="component" value="Unassembled WGS sequence"/>
</dbReference>
<proteinExistence type="predicted"/>
<dbReference type="AlphaFoldDB" id="A0A7J6W299"/>
<dbReference type="EMBL" id="JABWDY010023448">
    <property type="protein sequence ID" value="KAF5190908.1"/>
    <property type="molecule type" value="Genomic_DNA"/>
</dbReference>
<reference evidence="1 2" key="1">
    <citation type="submission" date="2020-06" db="EMBL/GenBank/DDBJ databases">
        <title>Transcriptomic and genomic resources for Thalictrum thalictroides and T. hernandezii: Facilitating candidate gene discovery in an emerging model plant lineage.</title>
        <authorList>
            <person name="Arias T."/>
            <person name="Riano-Pachon D.M."/>
            <person name="Di Stilio V.S."/>
        </authorList>
    </citation>
    <scope>NUCLEOTIDE SEQUENCE [LARGE SCALE GENOMIC DNA]</scope>
    <source>
        <strain evidence="2">cv. WT478/WT964</strain>
        <tissue evidence="1">Leaves</tissue>
    </source>
</reference>
<evidence type="ECO:0000313" key="2">
    <source>
        <dbReference type="Proteomes" id="UP000554482"/>
    </source>
</evidence>
<dbReference type="PANTHER" id="PTHR36617">
    <property type="entry name" value="PROTEIN, PUTATIVE-RELATED"/>
    <property type="match status" value="1"/>
</dbReference>
<keyword evidence="2" id="KW-1185">Reference proteome</keyword>
<dbReference type="PANTHER" id="PTHR36617:SF16">
    <property type="entry name" value="OS04G0516500 PROTEIN"/>
    <property type="match status" value="1"/>
</dbReference>